<dbReference type="EMBL" id="JAPZBU010000013">
    <property type="protein sequence ID" value="KAJ5369552.1"/>
    <property type="molecule type" value="Genomic_DNA"/>
</dbReference>
<evidence type="ECO:0000256" key="1">
    <source>
        <dbReference type="ARBA" id="ARBA00001971"/>
    </source>
</evidence>
<dbReference type="Proteomes" id="UP001147747">
    <property type="component" value="Unassembled WGS sequence"/>
</dbReference>
<dbReference type="Gene3D" id="1.10.630.10">
    <property type="entry name" value="Cytochrome P450"/>
    <property type="match status" value="2"/>
</dbReference>
<dbReference type="OrthoDB" id="1470350at2759"/>
<dbReference type="GO" id="GO:0016705">
    <property type="term" value="F:oxidoreductase activity, acting on paired donors, with incorporation or reduction of molecular oxygen"/>
    <property type="evidence" value="ECO:0007669"/>
    <property type="project" value="InterPro"/>
</dbReference>
<keyword evidence="4 7" id="KW-0560">Oxidoreductase</keyword>
<dbReference type="SUPFAM" id="SSF48264">
    <property type="entry name" value="Cytochrome P450"/>
    <property type="match status" value="1"/>
</dbReference>
<dbReference type="PROSITE" id="PS00086">
    <property type="entry name" value="CYTOCHROME_P450"/>
    <property type="match status" value="1"/>
</dbReference>
<keyword evidence="5 6" id="KW-0408">Iron</keyword>
<proteinExistence type="inferred from homology"/>
<dbReference type="GO" id="GO:0004497">
    <property type="term" value="F:monooxygenase activity"/>
    <property type="evidence" value="ECO:0007669"/>
    <property type="project" value="UniProtKB-KW"/>
</dbReference>
<keyword evidence="7" id="KW-0503">Monooxygenase</keyword>
<keyword evidence="3 6" id="KW-0479">Metal-binding</keyword>
<comment type="cofactor">
    <cofactor evidence="1 6">
        <name>heme</name>
        <dbReference type="ChEBI" id="CHEBI:30413"/>
    </cofactor>
</comment>
<comment type="caution">
    <text evidence="8">The sequence shown here is derived from an EMBL/GenBank/DDBJ whole genome shotgun (WGS) entry which is preliminary data.</text>
</comment>
<dbReference type="Pfam" id="PF00067">
    <property type="entry name" value="p450"/>
    <property type="match status" value="2"/>
</dbReference>
<evidence type="ECO:0000256" key="5">
    <source>
        <dbReference type="ARBA" id="ARBA00023004"/>
    </source>
</evidence>
<dbReference type="PRINTS" id="PR00385">
    <property type="entry name" value="P450"/>
</dbReference>
<keyword evidence="6 7" id="KW-0349">Heme</keyword>
<dbReference type="PRINTS" id="PR00463">
    <property type="entry name" value="EP450I"/>
</dbReference>
<dbReference type="GO" id="GO:0005506">
    <property type="term" value="F:iron ion binding"/>
    <property type="evidence" value="ECO:0007669"/>
    <property type="project" value="InterPro"/>
</dbReference>
<evidence type="ECO:0000256" key="6">
    <source>
        <dbReference type="PIRSR" id="PIRSR602401-1"/>
    </source>
</evidence>
<feature type="binding site" description="axial binding residue" evidence="6">
    <location>
        <position position="88"/>
    </location>
    <ligand>
        <name>heme</name>
        <dbReference type="ChEBI" id="CHEBI:30413"/>
    </ligand>
    <ligandPart>
        <name>Fe</name>
        <dbReference type="ChEBI" id="CHEBI:18248"/>
    </ligandPart>
</feature>
<dbReference type="InterPro" id="IPR036396">
    <property type="entry name" value="Cyt_P450_sf"/>
</dbReference>
<dbReference type="PANTHER" id="PTHR24305:SF166">
    <property type="entry name" value="CYTOCHROME P450 12A4, MITOCHONDRIAL-RELATED"/>
    <property type="match status" value="1"/>
</dbReference>
<dbReference type="InterPro" id="IPR017972">
    <property type="entry name" value="Cyt_P450_CS"/>
</dbReference>
<protein>
    <submittedName>
        <fullName evidence="8">Cytochrome P450 E-class group I</fullName>
    </submittedName>
</protein>
<dbReference type="GeneID" id="81377781"/>
<keyword evidence="9" id="KW-1185">Reference proteome</keyword>
<evidence type="ECO:0000313" key="8">
    <source>
        <dbReference type="EMBL" id="KAJ5369552.1"/>
    </source>
</evidence>
<dbReference type="PANTHER" id="PTHR24305">
    <property type="entry name" value="CYTOCHROME P450"/>
    <property type="match status" value="1"/>
</dbReference>
<sequence length="146" mass="16191">MYSVAGSDTTSTALTVIIWHLLANPKTMQKLTAEICENFNSAEAINYQALRALPYLHAVIEEERWLPNSSIKCDKAAFSPFSYGPRSCLGRNMAYMEMSLTLALLVFRLKLSFANHDNEIQAGFDVEDAFVAIKPSVPVTVKKVTA</sequence>
<organism evidence="8 9">
    <name type="scientific">Penicillium cosmopolitanum</name>
    <dbReference type="NCBI Taxonomy" id="1131564"/>
    <lineage>
        <taxon>Eukaryota</taxon>
        <taxon>Fungi</taxon>
        <taxon>Dikarya</taxon>
        <taxon>Ascomycota</taxon>
        <taxon>Pezizomycotina</taxon>
        <taxon>Eurotiomycetes</taxon>
        <taxon>Eurotiomycetidae</taxon>
        <taxon>Eurotiales</taxon>
        <taxon>Aspergillaceae</taxon>
        <taxon>Penicillium</taxon>
    </lineage>
</organism>
<dbReference type="InterPro" id="IPR002401">
    <property type="entry name" value="Cyt_P450_E_grp-I"/>
</dbReference>
<evidence type="ECO:0000313" key="9">
    <source>
        <dbReference type="Proteomes" id="UP001147747"/>
    </source>
</evidence>
<dbReference type="GO" id="GO:0043386">
    <property type="term" value="P:mycotoxin biosynthetic process"/>
    <property type="evidence" value="ECO:0007669"/>
    <property type="project" value="UniProtKB-ARBA"/>
</dbReference>
<comment type="similarity">
    <text evidence="2 7">Belongs to the cytochrome P450 family.</text>
</comment>
<evidence type="ECO:0000256" key="7">
    <source>
        <dbReference type="RuleBase" id="RU000461"/>
    </source>
</evidence>
<dbReference type="AlphaFoldDB" id="A0A9W9V5K3"/>
<evidence type="ECO:0000256" key="4">
    <source>
        <dbReference type="ARBA" id="ARBA00023002"/>
    </source>
</evidence>
<name>A0A9W9V5K3_9EURO</name>
<reference evidence="8" key="2">
    <citation type="journal article" date="2023" name="IMA Fungus">
        <title>Comparative genomic study of the Penicillium genus elucidates a diverse pangenome and 15 lateral gene transfer events.</title>
        <authorList>
            <person name="Petersen C."/>
            <person name="Sorensen T."/>
            <person name="Nielsen M.R."/>
            <person name="Sondergaard T.E."/>
            <person name="Sorensen J.L."/>
            <person name="Fitzpatrick D.A."/>
            <person name="Frisvad J.C."/>
            <person name="Nielsen K.L."/>
        </authorList>
    </citation>
    <scope>NUCLEOTIDE SEQUENCE</scope>
    <source>
        <strain evidence="8">IBT 29677</strain>
    </source>
</reference>
<gene>
    <name evidence="8" type="ORF">N7509_014164</name>
</gene>
<evidence type="ECO:0000256" key="2">
    <source>
        <dbReference type="ARBA" id="ARBA00010617"/>
    </source>
</evidence>
<evidence type="ECO:0000256" key="3">
    <source>
        <dbReference type="ARBA" id="ARBA00022723"/>
    </source>
</evidence>
<dbReference type="GO" id="GO:0020037">
    <property type="term" value="F:heme binding"/>
    <property type="evidence" value="ECO:0007669"/>
    <property type="project" value="InterPro"/>
</dbReference>
<accession>A0A9W9V5K3</accession>
<dbReference type="InterPro" id="IPR050121">
    <property type="entry name" value="Cytochrome_P450_monoxygenase"/>
</dbReference>
<dbReference type="RefSeq" id="XP_056480790.1">
    <property type="nucleotide sequence ID" value="XM_056638801.1"/>
</dbReference>
<reference evidence="8" key="1">
    <citation type="submission" date="2022-12" db="EMBL/GenBank/DDBJ databases">
        <authorList>
            <person name="Petersen C."/>
        </authorList>
    </citation>
    <scope>NUCLEOTIDE SEQUENCE</scope>
    <source>
        <strain evidence="8">IBT 29677</strain>
    </source>
</reference>
<dbReference type="InterPro" id="IPR001128">
    <property type="entry name" value="Cyt_P450"/>
</dbReference>